<evidence type="ECO:0000259" key="2">
    <source>
        <dbReference type="Pfam" id="PF00892"/>
    </source>
</evidence>
<sequence length="324" mass="35634">MQGDNLKNYLHLHFIVFVWGFTAVLGKLITIGAFPLVWFRMCIGVALMLVYAVVVKTPLKISRKAFVQFTLAGLVIALHWFTFFEAIKVSNISITLACLSTGAFFASLLQSVLYGKKIVGYELLMGGIVIIALSIIIYGEYLLEVASQIAAGPFTATAISNVFSGMPAQADNLFWGILIALLSASLSALFAIINGKFAKEHNPVTISFYELLGGIFFFSLYLLFTGEFTAEFFTLSGSDWLWLFILGSFCTAYAQIAAVKVMKYITAYTMMLTINLEPVYGIILALIVFKDNEQMGWTFYVGATIILITVIINGIIKNKAVAAK</sequence>
<name>A0A0A2MVT9_9FLAO</name>
<feature type="domain" description="EamA" evidence="2">
    <location>
        <begin position="15"/>
        <end position="137"/>
    </location>
</feature>
<dbReference type="SUPFAM" id="SSF103481">
    <property type="entry name" value="Multidrug resistance efflux transporter EmrE"/>
    <property type="match status" value="2"/>
</dbReference>
<feature type="transmembrane region" description="Helical" evidence="1">
    <location>
        <begin position="173"/>
        <end position="194"/>
    </location>
</feature>
<dbReference type="Pfam" id="PF00892">
    <property type="entry name" value="EamA"/>
    <property type="match status" value="2"/>
</dbReference>
<keyword evidence="1" id="KW-1133">Transmembrane helix</keyword>
<dbReference type="AlphaFoldDB" id="A0A0A2MVT9"/>
<accession>A0A0A2MVT9</accession>
<feature type="transmembrane region" description="Helical" evidence="1">
    <location>
        <begin position="265"/>
        <end position="289"/>
    </location>
</feature>
<dbReference type="RefSeq" id="WP_026990149.1">
    <property type="nucleotide sequence ID" value="NZ_AUGP01000017.1"/>
</dbReference>
<feature type="transmembrane region" description="Helical" evidence="1">
    <location>
        <begin position="66"/>
        <end position="83"/>
    </location>
</feature>
<dbReference type="PANTHER" id="PTHR22911:SF79">
    <property type="entry name" value="MOBA-LIKE NTP TRANSFERASE DOMAIN-CONTAINING PROTEIN"/>
    <property type="match status" value="1"/>
</dbReference>
<dbReference type="eggNOG" id="COG0697">
    <property type="taxonomic scope" value="Bacteria"/>
</dbReference>
<keyword evidence="1" id="KW-0472">Membrane</keyword>
<protein>
    <submittedName>
        <fullName evidence="3">Permease</fullName>
    </submittedName>
</protein>
<reference evidence="3 4" key="1">
    <citation type="submission" date="2013-09" db="EMBL/GenBank/DDBJ databases">
        <authorList>
            <person name="Zeng Z."/>
            <person name="Chen C."/>
        </authorList>
    </citation>
    <scope>NUCLEOTIDE SEQUENCE [LARGE SCALE GENOMIC DNA]</scope>
    <source>
        <strain evidence="3 4">WB 4.1-42</strain>
    </source>
</reference>
<dbReference type="OrthoDB" id="9150437at2"/>
<evidence type="ECO:0000313" key="4">
    <source>
        <dbReference type="Proteomes" id="UP000030111"/>
    </source>
</evidence>
<feature type="transmembrane region" description="Helical" evidence="1">
    <location>
        <begin position="37"/>
        <end position="54"/>
    </location>
</feature>
<dbReference type="InterPro" id="IPR000620">
    <property type="entry name" value="EamA_dom"/>
</dbReference>
<keyword evidence="4" id="KW-1185">Reference proteome</keyword>
<feature type="domain" description="EamA" evidence="2">
    <location>
        <begin position="175"/>
        <end position="312"/>
    </location>
</feature>
<dbReference type="GO" id="GO:0016020">
    <property type="term" value="C:membrane"/>
    <property type="evidence" value="ECO:0007669"/>
    <property type="project" value="InterPro"/>
</dbReference>
<feature type="transmembrane region" description="Helical" evidence="1">
    <location>
        <begin position="121"/>
        <end position="139"/>
    </location>
</feature>
<dbReference type="Proteomes" id="UP000030111">
    <property type="component" value="Unassembled WGS sequence"/>
</dbReference>
<dbReference type="STRING" id="1121898.GCA_000422725_01252"/>
<feature type="transmembrane region" description="Helical" evidence="1">
    <location>
        <begin position="295"/>
        <end position="316"/>
    </location>
</feature>
<feature type="transmembrane region" description="Helical" evidence="1">
    <location>
        <begin position="206"/>
        <end position="224"/>
    </location>
</feature>
<dbReference type="PANTHER" id="PTHR22911">
    <property type="entry name" value="ACYL-MALONYL CONDENSING ENZYME-RELATED"/>
    <property type="match status" value="1"/>
</dbReference>
<organism evidence="3 4">
    <name type="scientific">Flavobacterium subsaxonicum WB 4.1-42 = DSM 21790</name>
    <dbReference type="NCBI Taxonomy" id="1121898"/>
    <lineage>
        <taxon>Bacteria</taxon>
        <taxon>Pseudomonadati</taxon>
        <taxon>Bacteroidota</taxon>
        <taxon>Flavobacteriia</taxon>
        <taxon>Flavobacteriales</taxon>
        <taxon>Flavobacteriaceae</taxon>
        <taxon>Flavobacterium</taxon>
    </lineage>
</organism>
<proteinExistence type="predicted"/>
<gene>
    <name evidence="3" type="ORF">Q766_12820</name>
</gene>
<evidence type="ECO:0000313" key="3">
    <source>
        <dbReference type="EMBL" id="KGO92345.1"/>
    </source>
</evidence>
<dbReference type="EMBL" id="JRLY01000010">
    <property type="protein sequence ID" value="KGO92345.1"/>
    <property type="molecule type" value="Genomic_DNA"/>
</dbReference>
<evidence type="ECO:0000256" key="1">
    <source>
        <dbReference type="SAM" id="Phobius"/>
    </source>
</evidence>
<feature type="transmembrane region" description="Helical" evidence="1">
    <location>
        <begin position="12"/>
        <end position="31"/>
    </location>
</feature>
<comment type="caution">
    <text evidence="3">The sequence shown here is derived from an EMBL/GenBank/DDBJ whole genome shotgun (WGS) entry which is preliminary data.</text>
</comment>
<feature type="transmembrane region" description="Helical" evidence="1">
    <location>
        <begin position="240"/>
        <end position="258"/>
    </location>
</feature>
<dbReference type="InterPro" id="IPR037185">
    <property type="entry name" value="EmrE-like"/>
</dbReference>
<keyword evidence="1" id="KW-0812">Transmembrane</keyword>
<feature type="transmembrane region" description="Helical" evidence="1">
    <location>
        <begin position="89"/>
        <end position="109"/>
    </location>
</feature>